<dbReference type="AlphaFoldDB" id="A0A4S3LZK3"/>
<dbReference type="Pfam" id="PF07766">
    <property type="entry name" value="LETM1_RBD"/>
    <property type="match status" value="1"/>
</dbReference>
<gene>
    <name evidence="2" type="ORF">E7Z59_14560</name>
</gene>
<reference evidence="2 3" key="1">
    <citation type="submission" date="2019-04" db="EMBL/GenBank/DDBJ databases">
        <title>Draft genome sequence of Robertkochia marina CC-AMO-30D.</title>
        <authorList>
            <person name="Hameed A."/>
            <person name="Lin S.-Y."/>
            <person name="Shahina M."/>
            <person name="Lai W.-A."/>
            <person name="Young C.-C."/>
        </authorList>
    </citation>
    <scope>NUCLEOTIDE SEQUENCE [LARGE SCALE GENOMIC DNA]</scope>
    <source>
        <strain evidence="2 3">CC-AMO-30D</strain>
    </source>
</reference>
<organism evidence="2 3">
    <name type="scientific">Robertkochia marina</name>
    <dbReference type="NCBI Taxonomy" id="1227945"/>
    <lineage>
        <taxon>Bacteria</taxon>
        <taxon>Pseudomonadati</taxon>
        <taxon>Bacteroidota</taxon>
        <taxon>Flavobacteriia</taxon>
        <taxon>Flavobacteriales</taxon>
        <taxon>Flavobacteriaceae</taxon>
        <taxon>Robertkochia</taxon>
    </lineage>
</organism>
<dbReference type="RefSeq" id="WP_136337086.1">
    <property type="nucleotide sequence ID" value="NZ_QXMP01000002.1"/>
</dbReference>
<evidence type="ECO:0000313" key="3">
    <source>
        <dbReference type="Proteomes" id="UP000305939"/>
    </source>
</evidence>
<comment type="caution">
    <text evidence="2">The sequence shown here is derived from an EMBL/GenBank/DDBJ whole genome shotgun (WGS) entry which is preliminary data.</text>
</comment>
<feature type="domain" description="Letm1 RBD" evidence="1">
    <location>
        <begin position="341"/>
        <end position="394"/>
    </location>
</feature>
<keyword evidence="3" id="KW-1185">Reference proteome</keyword>
<dbReference type="Proteomes" id="UP000305939">
    <property type="component" value="Unassembled WGS sequence"/>
</dbReference>
<evidence type="ECO:0000313" key="2">
    <source>
        <dbReference type="EMBL" id="THD65803.1"/>
    </source>
</evidence>
<name>A0A4S3LZK3_9FLAO</name>
<dbReference type="OrthoDB" id="1421172at2"/>
<sequence length="418" mass="48031">MNPSAQGWIEKFGSLQEKKNFFLRNELEFYTHFRNLGFIYGTNIYTLQGIPTPALISEEEKAKINLLSALHQVYLLHKSGKAGFDNFLEDLSVFYQLLKVEEFSFFDRLLAGRKTSHQLEYLLHQRISLNDNIISRAFNQMLTNSMLFTDVINFKMFLEGQRNLKENERRLEQIILSLSYHVIKTKNTDSEYNKRLLHLLATSSRYGPAASSEGQPGYLSLLNPDPDSLENKYLFDLACLAALEDSNNTSIQTSILSDLGEELRLSPEFVTDSVDHALLFFRKHRNQLPFLKNTHPFKLLYDNSQLMVKKLILRNSHRLKKELGESKELLYLISKSATADLNSAERERMRVQLLDMFKTIPSLAIFALPGGAFLLPLFVKMIPSLLPSAFDDNYVDPYHRRSSKNTVEDKGSSNLTNP</sequence>
<dbReference type="InterPro" id="IPR033122">
    <property type="entry name" value="LETM1-like_RBD"/>
</dbReference>
<protein>
    <recommendedName>
        <fullName evidence="1">Letm1 RBD domain-containing protein</fullName>
    </recommendedName>
</protein>
<dbReference type="GO" id="GO:0043022">
    <property type="term" value="F:ribosome binding"/>
    <property type="evidence" value="ECO:0007669"/>
    <property type="project" value="InterPro"/>
</dbReference>
<proteinExistence type="predicted"/>
<accession>A0A4S3LZK3</accession>
<dbReference type="EMBL" id="SSMC01000004">
    <property type="protein sequence ID" value="THD65803.1"/>
    <property type="molecule type" value="Genomic_DNA"/>
</dbReference>
<evidence type="ECO:0000259" key="1">
    <source>
        <dbReference type="Pfam" id="PF07766"/>
    </source>
</evidence>
<dbReference type="NCBIfam" id="NF040639">
    <property type="entry name" value="LETM1_rel_film"/>
    <property type="match status" value="1"/>
</dbReference>